<dbReference type="SUPFAM" id="SSF51735">
    <property type="entry name" value="NAD(P)-binding Rossmann-fold domains"/>
    <property type="match status" value="1"/>
</dbReference>
<evidence type="ECO:0000259" key="1">
    <source>
        <dbReference type="Pfam" id="PF01408"/>
    </source>
</evidence>
<protein>
    <submittedName>
        <fullName evidence="2">Dehydrogenase</fullName>
    </submittedName>
</protein>
<dbReference type="RefSeq" id="WP_204916702.1">
    <property type="nucleotide sequence ID" value="NZ_BAAAQP010000011.1"/>
</dbReference>
<comment type="caution">
    <text evidence="2">The sequence shown here is derived from an EMBL/GenBank/DDBJ whole genome shotgun (WGS) entry which is preliminary data.</text>
</comment>
<dbReference type="SUPFAM" id="SSF55347">
    <property type="entry name" value="Glyceraldehyde-3-phosphate dehydrogenase-like, C-terminal domain"/>
    <property type="match status" value="1"/>
</dbReference>
<dbReference type="EMBL" id="JAFBCF010000001">
    <property type="protein sequence ID" value="MBM7798106.1"/>
    <property type="molecule type" value="Genomic_DNA"/>
</dbReference>
<dbReference type="Pfam" id="PF01408">
    <property type="entry name" value="GFO_IDH_MocA"/>
    <property type="match status" value="1"/>
</dbReference>
<reference evidence="2 3" key="1">
    <citation type="submission" date="2021-01" db="EMBL/GenBank/DDBJ databases">
        <title>Sequencing the genomes of 1000 actinobacteria strains.</title>
        <authorList>
            <person name="Klenk H.-P."/>
        </authorList>
    </citation>
    <scope>NUCLEOTIDE SEQUENCE [LARGE SCALE GENOMIC DNA]</scope>
    <source>
        <strain evidence="2 3">DSM 18662</strain>
    </source>
</reference>
<name>A0ABS2RIS3_9ACTN</name>
<keyword evidence="3" id="KW-1185">Reference proteome</keyword>
<dbReference type="Gene3D" id="3.40.50.720">
    <property type="entry name" value="NAD(P)-binding Rossmann-like Domain"/>
    <property type="match status" value="1"/>
</dbReference>
<dbReference type="InterPro" id="IPR036291">
    <property type="entry name" value="NAD(P)-bd_dom_sf"/>
</dbReference>
<accession>A0ABS2RIS3</accession>
<dbReference type="Proteomes" id="UP000704762">
    <property type="component" value="Unassembled WGS sequence"/>
</dbReference>
<sequence length="359" mass="39420">MVGPTTFGIVGSGWRSEFFARLAGLLPEQLSLVGFAVRRSEAAAAATQRWQVPAYLSTAELVRHQRPDFVITSLPRDTNPSVVCDLVADKIPVLTETPPAADLPGLSDLWSRVGSRRLVQVAEQYLLMPGHAARHEIVRRGVIGTPTSVQVSSTHDYHAVSMIRGLLGVDFDPVTVTATRLPAPLVDPLSRDGWTGDDTEHQADTTLAILDFDGRSGLYDFTDNQWHNQLRLRRIVIRGSRGEIADDQVVHLTGPETIIKSSLTRSQLGYDLNLDGYDTEHLTFEGDVVYRNPFQGLRLMDEEIAIATMLLAMGAWVRDEGPEPYPLDQGCQDHQISLAMHEAAATGTPVRTTPGPWVA</sequence>
<dbReference type="InterPro" id="IPR000683">
    <property type="entry name" value="Gfo/Idh/MocA-like_OxRdtase_N"/>
</dbReference>
<gene>
    <name evidence="2" type="ORF">JOE57_001027</name>
</gene>
<evidence type="ECO:0000313" key="3">
    <source>
        <dbReference type="Proteomes" id="UP000704762"/>
    </source>
</evidence>
<proteinExistence type="predicted"/>
<dbReference type="Gene3D" id="3.30.360.10">
    <property type="entry name" value="Dihydrodipicolinate Reductase, domain 2"/>
    <property type="match status" value="1"/>
</dbReference>
<feature type="domain" description="Gfo/Idh/MocA-like oxidoreductase N-terminal" evidence="1">
    <location>
        <begin position="7"/>
        <end position="113"/>
    </location>
</feature>
<organism evidence="2 3">
    <name type="scientific">Microlunatus panaciterrae</name>
    <dbReference type="NCBI Taxonomy" id="400768"/>
    <lineage>
        <taxon>Bacteria</taxon>
        <taxon>Bacillati</taxon>
        <taxon>Actinomycetota</taxon>
        <taxon>Actinomycetes</taxon>
        <taxon>Propionibacteriales</taxon>
        <taxon>Propionibacteriaceae</taxon>
        <taxon>Microlunatus</taxon>
    </lineage>
</organism>
<evidence type="ECO:0000313" key="2">
    <source>
        <dbReference type="EMBL" id="MBM7798106.1"/>
    </source>
</evidence>